<gene>
    <name evidence="4" type="ORF">MM415A00143_0024</name>
    <name evidence="2" type="ORF">MM415B00874_0023</name>
    <name evidence="1" type="ORF">TM448A00700_0027</name>
    <name evidence="3" type="ORF">TM448B00728_0014</name>
</gene>
<dbReference type="EMBL" id="MT144048">
    <property type="protein sequence ID" value="QJA47564.1"/>
    <property type="molecule type" value="Genomic_DNA"/>
</dbReference>
<dbReference type="EMBL" id="MT145198">
    <property type="protein sequence ID" value="QJI05349.1"/>
    <property type="molecule type" value="Genomic_DNA"/>
</dbReference>
<protein>
    <submittedName>
        <fullName evidence="1">Uncharacterized protein</fullName>
    </submittedName>
</protein>
<accession>A0A6H1ZJ25</accession>
<evidence type="ECO:0000313" key="3">
    <source>
        <dbReference type="EMBL" id="QJH96466.1"/>
    </source>
</evidence>
<dbReference type="EMBL" id="MT144652">
    <property type="protein sequence ID" value="QJH96466.1"/>
    <property type="molecule type" value="Genomic_DNA"/>
</dbReference>
<proteinExistence type="predicted"/>
<evidence type="ECO:0000313" key="4">
    <source>
        <dbReference type="EMBL" id="QJI05349.1"/>
    </source>
</evidence>
<sequence length="55" mass="6242">MTDINMQIRVNKLSQNSLRAALFSIEDTDVLEAAVSSGEKYQELKEKISRKGKQE</sequence>
<reference evidence="1" key="1">
    <citation type="submission" date="2020-03" db="EMBL/GenBank/DDBJ databases">
        <title>The deep terrestrial virosphere.</title>
        <authorList>
            <person name="Holmfeldt K."/>
            <person name="Nilsson E."/>
            <person name="Simone D."/>
            <person name="Lopez-Fernandez M."/>
            <person name="Wu X."/>
            <person name="de Brujin I."/>
            <person name="Lundin D."/>
            <person name="Andersson A."/>
            <person name="Bertilsson S."/>
            <person name="Dopson M."/>
        </authorList>
    </citation>
    <scope>NUCLEOTIDE SEQUENCE</scope>
    <source>
        <strain evidence="4">MM415A00143</strain>
        <strain evidence="2">MM415B00874</strain>
        <strain evidence="1">TM448A00700</strain>
        <strain evidence="3">TM448B00728</strain>
    </source>
</reference>
<dbReference type="EMBL" id="MT141455">
    <property type="protein sequence ID" value="QJA61867.1"/>
    <property type="molecule type" value="Genomic_DNA"/>
</dbReference>
<name>A0A6H1ZJ25_9ZZZZ</name>
<evidence type="ECO:0000313" key="2">
    <source>
        <dbReference type="EMBL" id="QJA61867.1"/>
    </source>
</evidence>
<dbReference type="AlphaFoldDB" id="A0A6H1ZJ25"/>
<evidence type="ECO:0000313" key="1">
    <source>
        <dbReference type="EMBL" id="QJA47564.1"/>
    </source>
</evidence>
<organism evidence="1">
    <name type="scientific">viral metagenome</name>
    <dbReference type="NCBI Taxonomy" id="1070528"/>
    <lineage>
        <taxon>unclassified sequences</taxon>
        <taxon>metagenomes</taxon>
        <taxon>organismal metagenomes</taxon>
    </lineage>
</organism>